<dbReference type="Proteomes" id="UP000051139">
    <property type="component" value="Unassembled WGS sequence"/>
</dbReference>
<dbReference type="STRING" id="348151.IV55_GL000206"/>
<dbReference type="EMBL" id="BJUD01000013">
    <property type="protein sequence ID" value="GEK28589.1"/>
    <property type="molecule type" value="Genomic_DNA"/>
</dbReference>
<comment type="caution">
    <text evidence="2">The sequence shown here is derived from an EMBL/GenBank/DDBJ whole genome shotgun (WGS) entry which is preliminary data.</text>
</comment>
<name>A0A0R2L695_9LACO</name>
<dbReference type="PATRIC" id="fig|348151.3.peg.210"/>
<evidence type="ECO:0000313" key="1">
    <source>
        <dbReference type="EMBL" id="GEK28589.1"/>
    </source>
</evidence>
<accession>A0A0R2L695</accession>
<dbReference type="RefSeq" id="WP_057808539.1">
    <property type="nucleotide sequence ID" value="NZ_BJUD01000013.1"/>
</dbReference>
<protein>
    <submittedName>
        <fullName evidence="2">Uncharacterized protein</fullName>
    </submittedName>
</protein>
<sequence>MTLNSEAQAALKVIQQTITKCERMVPKFAEGTAQATLLKNRIQALQVARQLIVGDGTAVTGDQVMAAKAPIASIIHKTRTARAKYDVDSLMDRRTRPLLAAMLVAQAYLEDFNR</sequence>
<evidence type="ECO:0000313" key="3">
    <source>
        <dbReference type="Proteomes" id="UP000051139"/>
    </source>
</evidence>
<keyword evidence="3" id="KW-1185">Reference proteome</keyword>
<dbReference type="EMBL" id="JQCB01000001">
    <property type="protein sequence ID" value="KRN97278.1"/>
    <property type="molecule type" value="Genomic_DNA"/>
</dbReference>
<reference evidence="2 3" key="1">
    <citation type="journal article" date="2015" name="Genome Announc.">
        <title>Expanding the biotechnology potential of lactobacilli through comparative genomics of 213 strains and associated genera.</title>
        <authorList>
            <person name="Sun Z."/>
            <person name="Harris H.M."/>
            <person name="McCann A."/>
            <person name="Guo C."/>
            <person name="Argimon S."/>
            <person name="Zhang W."/>
            <person name="Yang X."/>
            <person name="Jeffery I.B."/>
            <person name="Cooney J.C."/>
            <person name="Kagawa T.F."/>
            <person name="Liu W."/>
            <person name="Song Y."/>
            <person name="Salvetti E."/>
            <person name="Wrobel A."/>
            <person name="Rasinkangas P."/>
            <person name="Parkhill J."/>
            <person name="Rea M.C."/>
            <person name="O'Sullivan O."/>
            <person name="Ritari J."/>
            <person name="Douillard F.P."/>
            <person name="Paul Ross R."/>
            <person name="Yang R."/>
            <person name="Briner A.E."/>
            <person name="Felis G.E."/>
            <person name="de Vos W.M."/>
            <person name="Barrangou R."/>
            <person name="Klaenhammer T.R."/>
            <person name="Caufield P.W."/>
            <person name="Cui Y."/>
            <person name="Zhang H."/>
            <person name="O'Toole P.W."/>
        </authorList>
    </citation>
    <scope>NUCLEOTIDE SEQUENCE [LARGE SCALE GENOMIC DNA]</scope>
    <source>
        <strain evidence="2 3">DSM 22696</strain>
    </source>
</reference>
<proteinExistence type="predicted"/>
<evidence type="ECO:0000313" key="4">
    <source>
        <dbReference type="Proteomes" id="UP000321429"/>
    </source>
</evidence>
<evidence type="ECO:0000313" key="2">
    <source>
        <dbReference type="EMBL" id="KRN97278.1"/>
    </source>
</evidence>
<organism evidence="2 3">
    <name type="scientific">Furfurilactobacillus siliginis</name>
    <dbReference type="NCBI Taxonomy" id="348151"/>
    <lineage>
        <taxon>Bacteria</taxon>
        <taxon>Bacillati</taxon>
        <taxon>Bacillota</taxon>
        <taxon>Bacilli</taxon>
        <taxon>Lactobacillales</taxon>
        <taxon>Lactobacillaceae</taxon>
        <taxon>Furfurilactobacillus</taxon>
    </lineage>
</organism>
<gene>
    <name evidence="2" type="ORF">IV55_GL000206</name>
    <name evidence="1" type="ORF">LSI01_09000</name>
</gene>
<dbReference type="AlphaFoldDB" id="A0A0R2L695"/>
<dbReference type="Proteomes" id="UP000321429">
    <property type="component" value="Unassembled WGS sequence"/>
</dbReference>
<dbReference type="OrthoDB" id="2313808at2"/>
<reference evidence="1 4" key="2">
    <citation type="submission" date="2019-07" db="EMBL/GenBank/DDBJ databases">
        <title>Whole genome shotgun sequence of Lactobacillus siliginis NBRC 101315.</title>
        <authorList>
            <person name="Hosoyama A."/>
            <person name="Uohara A."/>
            <person name="Ohji S."/>
            <person name="Ichikawa N."/>
        </authorList>
    </citation>
    <scope>NUCLEOTIDE SEQUENCE [LARGE SCALE GENOMIC DNA]</scope>
    <source>
        <strain evidence="1 4">NBRC 101315</strain>
    </source>
</reference>